<dbReference type="Pfam" id="PF09983">
    <property type="entry name" value="JetD_C"/>
    <property type="match status" value="1"/>
</dbReference>
<dbReference type="GO" id="GO:0003677">
    <property type="term" value="F:DNA binding"/>
    <property type="evidence" value="ECO:0007669"/>
    <property type="project" value="InterPro"/>
</dbReference>
<gene>
    <name evidence="2" type="ORF">C7U54_03950</name>
</gene>
<comment type="caution">
    <text evidence="2">The sequence shown here is derived from an EMBL/GenBank/DDBJ whole genome shotgun (WGS) entry which is preliminary data.</text>
</comment>
<dbReference type="AlphaFoldDB" id="A0A2T3G5V7"/>
<dbReference type="EMBL" id="PYLQ01000003">
    <property type="protein sequence ID" value="PST42811.1"/>
    <property type="molecule type" value="Genomic_DNA"/>
</dbReference>
<dbReference type="InterPro" id="IPR036078">
    <property type="entry name" value="Spo11/TopoVI_A_sf"/>
</dbReference>
<name>A0A2T3G5V7_9FIRM</name>
<organism evidence="2 3">
    <name type="scientific">Faecalibacillus intestinalis</name>
    <dbReference type="NCBI Taxonomy" id="1982626"/>
    <lineage>
        <taxon>Bacteria</taxon>
        <taxon>Bacillati</taxon>
        <taxon>Bacillota</taxon>
        <taxon>Erysipelotrichia</taxon>
        <taxon>Erysipelotrichales</taxon>
        <taxon>Coprobacillaceae</taxon>
        <taxon>Faecalibacillus</taxon>
    </lineage>
</organism>
<dbReference type="Gene3D" id="3.40.1360.10">
    <property type="match status" value="1"/>
</dbReference>
<accession>A0A2T3G5V7</accession>
<reference evidence="2 3" key="1">
    <citation type="journal article" date="2019" name="Int. J. Syst. Evol. Microbiol.">
        <title>Faecalibacillus intestinalis gen. nov., sp. nov. and Faecalibacillus faecis sp. nov., isolated from human faeces.</title>
        <authorList>
            <person name="Seo B."/>
            <person name="Jeon K."/>
            <person name="Baek I."/>
            <person name="Lee Y.M."/>
            <person name="Baek K."/>
            <person name="Ko G."/>
        </authorList>
    </citation>
    <scope>NUCLEOTIDE SEQUENCE [LARGE SCALE GENOMIC DNA]</scope>
    <source>
        <strain evidence="2 3">SNUG30099</strain>
    </source>
</reference>
<feature type="domain" description="Wadjet protein JetD C-terminal" evidence="1">
    <location>
        <begin position="290"/>
        <end position="432"/>
    </location>
</feature>
<dbReference type="InterPro" id="IPR024534">
    <property type="entry name" value="JetD_C"/>
</dbReference>
<proteinExistence type="predicted"/>
<evidence type="ECO:0000313" key="3">
    <source>
        <dbReference type="Proteomes" id="UP000240974"/>
    </source>
</evidence>
<evidence type="ECO:0000313" key="2">
    <source>
        <dbReference type="EMBL" id="PST42811.1"/>
    </source>
</evidence>
<keyword evidence="3" id="KW-1185">Reference proteome</keyword>
<sequence length="439" mass="52702">MNVKYKHLLLYHLQEQVQLFLMLIQDCLSLNRDNNLLSKDLEMNDYRQLILIEFINRYENSSYYKGKSDGPRKISIVLHKRFPEYGQSFFYEITEELENISFQLKEEGIVTFSKKSIPGNREIILNQEESSIKKIYQELKRVSIKEKIMNYLHQLDEYHVEGFVKDFIDEMKKKIMHDQSLSPYLKSYDLEDLDSVIKILNGMYYQDEEISFRKFSEKILNDTKKLIKYKKRILHIVHDFYDDSLENEDEVFETFYIRKNPAYVYIRGNAIFKINNQLIDLKQMKQYFVLPSLCIKDLTIQNIDAKQVMTIENLTSFHDLSLNDNFYIYTNGFHNHAIQQFLIKLYDFLGDEVNYLHFGDIDAGGFHIYNDLCKKTHIPFQTYHMDVDTLKKYYIYTKKLTKNDRKRLKSMKNNEVITYMLKNNVKLEQEIVGDSFNER</sequence>
<protein>
    <recommendedName>
        <fullName evidence="1">Wadjet protein JetD C-terminal domain-containing protein</fullName>
    </recommendedName>
</protein>
<dbReference type="Proteomes" id="UP000240974">
    <property type="component" value="Unassembled WGS sequence"/>
</dbReference>
<dbReference type="SUPFAM" id="SSF56726">
    <property type="entry name" value="DNA topoisomerase IV, alpha subunit"/>
    <property type="match status" value="1"/>
</dbReference>
<evidence type="ECO:0000259" key="1">
    <source>
        <dbReference type="Pfam" id="PF09983"/>
    </source>
</evidence>
<dbReference type="GO" id="GO:0005694">
    <property type="term" value="C:chromosome"/>
    <property type="evidence" value="ECO:0007669"/>
    <property type="project" value="InterPro"/>
</dbReference>